<dbReference type="EMBL" id="PYIX02000016">
    <property type="protein sequence ID" value="RFC83533.1"/>
    <property type="molecule type" value="Genomic_DNA"/>
</dbReference>
<dbReference type="AlphaFoldDB" id="A0A371YQ07"/>
<dbReference type="InterPro" id="IPR024402">
    <property type="entry name" value="DUF2726"/>
</dbReference>
<dbReference type="OrthoDB" id="6710820at2"/>
<sequence length="178" mass="20610">MDLMILVTLAILAIVSLIAYNGLKNKQKVDSVLRQRAVFNSHELMTYSRIKEILPTANILAHVSFDALLTTKYLHTRRKYQKMFADFVVLDQDFKVISIITLNDPNALKRMSADNNQDTLLEMAGYRVIRYFGVPEYQKLREDFFEDYIQTHDVHALDASSAQLEIYAERIARSRVYG</sequence>
<evidence type="ECO:0000313" key="5">
    <source>
        <dbReference type="Proteomes" id="UP001595455"/>
    </source>
</evidence>
<proteinExistence type="predicted"/>
<evidence type="ECO:0000313" key="2">
    <source>
        <dbReference type="EMBL" id="MFC2995471.1"/>
    </source>
</evidence>
<dbReference type="Proteomes" id="UP000240957">
    <property type="component" value="Unassembled WGS sequence"/>
</dbReference>
<reference evidence="3 4" key="2">
    <citation type="submission" date="2018-08" db="EMBL/GenBank/DDBJ databases">
        <title>The draft genome of Acinetobacter sichuanensis strain WCHAc060041.</title>
        <authorList>
            <person name="Qin J."/>
            <person name="Feng Y."/>
            <person name="Zong Z."/>
        </authorList>
    </citation>
    <scope>NUCLEOTIDE SEQUENCE [LARGE SCALE GENOMIC DNA]</scope>
    <source>
        <strain evidence="3 4">WCHAc060041</strain>
    </source>
</reference>
<comment type="caution">
    <text evidence="3">The sequence shown here is derived from an EMBL/GenBank/DDBJ whole genome shotgun (WGS) entry which is preliminary data.</text>
</comment>
<feature type="domain" description="DUF2726" evidence="1">
    <location>
        <begin position="36"/>
        <end position="144"/>
    </location>
</feature>
<organism evidence="3 4">
    <name type="scientific">Acinetobacter sichuanensis</name>
    <dbReference type="NCBI Taxonomy" id="2136183"/>
    <lineage>
        <taxon>Bacteria</taxon>
        <taxon>Pseudomonadati</taxon>
        <taxon>Pseudomonadota</taxon>
        <taxon>Gammaproteobacteria</taxon>
        <taxon>Moraxellales</taxon>
        <taxon>Moraxellaceae</taxon>
        <taxon>Acinetobacter</taxon>
    </lineage>
</organism>
<evidence type="ECO:0000259" key="1">
    <source>
        <dbReference type="Pfam" id="PF10881"/>
    </source>
</evidence>
<reference evidence="2" key="4">
    <citation type="submission" date="2024-09" db="EMBL/GenBank/DDBJ databases">
        <authorList>
            <person name="Sun Q."/>
            <person name="Mori K."/>
        </authorList>
    </citation>
    <scope>NUCLEOTIDE SEQUENCE</scope>
    <source>
        <strain evidence="2">KCTC 62575</strain>
    </source>
</reference>
<dbReference type="Pfam" id="PF10881">
    <property type="entry name" value="DUF2726"/>
    <property type="match status" value="1"/>
</dbReference>
<reference evidence="5" key="3">
    <citation type="journal article" date="2019" name="Int. J. Syst. Evol. Microbiol.">
        <title>The Global Catalogue of Microorganisms (GCM) 10K type strain sequencing project: providing services to taxonomists for standard genome sequencing and annotation.</title>
        <authorList>
            <consortium name="The Broad Institute Genomics Platform"/>
            <consortium name="The Broad Institute Genome Sequencing Center for Infectious Disease"/>
            <person name="Wu L."/>
            <person name="Ma J."/>
        </authorList>
    </citation>
    <scope>NUCLEOTIDE SEQUENCE [LARGE SCALE GENOMIC DNA]</scope>
    <source>
        <strain evidence="5">KCTC 62575</strain>
    </source>
</reference>
<dbReference type="RefSeq" id="WP_107008421.1">
    <property type="nucleotide sequence ID" value="NZ_JBHRSF010000030.1"/>
</dbReference>
<evidence type="ECO:0000313" key="4">
    <source>
        <dbReference type="Proteomes" id="UP000240957"/>
    </source>
</evidence>
<keyword evidence="5" id="KW-1185">Reference proteome</keyword>
<dbReference type="Proteomes" id="UP001595455">
    <property type="component" value="Unassembled WGS sequence"/>
</dbReference>
<accession>A0A371YQ07</accession>
<dbReference type="EMBL" id="JBHRSF010000030">
    <property type="protein sequence ID" value="MFC2995471.1"/>
    <property type="molecule type" value="Genomic_DNA"/>
</dbReference>
<evidence type="ECO:0000313" key="3">
    <source>
        <dbReference type="EMBL" id="RFC83533.1"/>
    </source>
</evidence>
<name>A0A371YQ07_9GAMM</name>
<protein>
    <submittedName>
        <fullName evidence="3">DUF2726 domain-containing protein</fullName>
    </submittedName>
</protein>
<gene>
    <name evidence="2" type="ORF">ACFODO_09355</name>
    <name evidence="3" type="ORF">C9E89_011115</name>
</gene>
<reference evidence="2" key="1">
    <citation type="journal article" date="2014" name="Int. J. Syst. Evol. Microbiol.">
        <title>Complete genome of a new Firmicutes species belonging to the dominant human colonic microbiota ('Ruminococcus bicirculans') reveals two chromosomes and a selective capacity to utilize plant glucans.</title>
        <authorList>
            <consortium name="NISC Comparative Sequencing Program"/>
            <person name="Wegmann U."/>
            <person name="Louis P."/>
            <person name="Goesmann A."/>
            <person name="Henrissat B."/>
            <person name="Duncan S.H."/>
            <person name="Flint H.J."/>
        </authorList>
    </citation>
    <scope>NUCLEOTIDE SEQUENCE</scope>
    <source>
        <strain evidence="2">KCTC 62575</strain>
    </source>
</reference>